<evidence type="ECO:0000313" key="2">
    <source>
        <dbReference type="EMBL" id="KAK6618872.1"/>
    </source>
</evidence>
<proteinExistence type="predicted"/>
<organism evidence="2 3">
    <name type="scientific">Polyplax serrata</name>
    <name type="common">Common mouse louse</name>
    <dbReference type="NCBI Taxonomy" id="468196"/>
    <lineage>
        <taxon>Eukaryota</taxon>
        <taxon>Metazoa</taxon>
        <taxon>Ecdysozoa</taxon>
        <taxon>Arthropoda</taxon>
        <taxon>Hexapoda</taxon>
        <taxon>Insecta</taxon>
        <taxon>Pterygota</taxon>
        <taxon>Neoptera</taxon>
        <taxon>Paraneoptera</taxon>
        <taxon>Psocodea</taxon>
        <taxon>Troctomorpha</taxon>
        <taxon>Phthiraptera</taxon>
        <taxon>Anoplura</taxon>
        <taxon>Polyplacidae</taxon>
        <taxon>Polyplax</taxon>
    </lineage>
</organism>
<evidence type="ECO:0000313" key="3">
    <source>
        <dbReference type="Proteomes" id="UP001359485"/>
    </source>
</evidence>
<dbReference type="Proteomes" id="UP001359485">
    <property type="component" value="Unassembled WGS sequence"/>
</dbReference>
<dbReference type="EMBL" id="JAWJWF010000049">
    <property type="protein sequence ID" value="KAK6618872.1"/>
    <property type="molecule type" value="Genomic_DNA"/>
</dbReference>
<name>A0ABR1AFX3_POLSC</name>
<protein>
    <submittedName>
        <fullName evidence="2">Uncharacterized protein</fullName>
    </submittedName>
</protein>
<evidence type="ECO:0000256" key="1">
    <source>
        <dbReference type="SAM" id="MobiDB-lite"/>
    </source>
</evidence>
<comment type="caution">
    <text evidence="2">The sequence shown here is derived from an EMBL/GenBank/DDBJ whole genome shotgun (WGS) entry which is preliminary data.</text>
</comment>
<accession>A0ABR1AFX3</accession>
<keyword evidence="3" id="KW-1185">Reference proteome</keyword>
<feature type="region of interest" description="Disordered" evidence="1">
    <location>
        <begin position="1"/>
        <end position="22"/>
    </location>
</feature>
<sequence length="63" mass="6746">MPGLNPYAMTRPSAGVNQRAMPGLNPYAMTRANPRDNQQGHGFLVASVHPTLIDTCTSTCKST</sequence>
<reference evidence="2 3" key="1">
    <citation type="submission" date="2023-09" db="EMBL/GenBank/DDBJ databases">
        <title>Genomes of two closely related lineages of the louse Polyplax serrata with different host specificities.</title>
        <authorList>
            <person name="Martinu J."/>
            <person name="Tarabai H."/>
            <person name="Stefka J."/>
            <person name="Hypsa V."/>
        </authorList>
    </citation>
    <scope>NUCLEOTIDE SEQUENCE [LARGE SCALE GENOMIC DNA]</scope>
    <source>
        <strain evidence="2">98ZLc_SE</strain>
    </source>
</reference>
<gene>
    <name evidence="2" type="ORF">RUM44_003253</name>
</gene>